<keyword evidence="2" id="KW-1185">Reference proteome</keyword>
<dbReference type="EMBL" id="CP066775">
    <property type="protein sequence ID" value="QQL49362.1"/>
    <property type="molecule type" value="Genomic_DNA"/>
</dbReference>
<dbReference type="AlphaFoldDB" id="A0A6I4INE4"/>
<dbReference type="RefSeq" id="WP_157524479.1">
    <property type="nucleotide sequence ID" value="NZ_CP066775.1"/>
</dbReference>
<dbReference type="KEGG" id="mgik:GO620_014475"/>
<sequence length="190" mass="22297">MKKSFFILIFLTALIRYDGKLFAQTTLKEQRAYRLEQREAIQSMALYIPSQERKIDFSKLNKKTVLKLLGYPLIIHLEIGGVDDYKVFTYKGGKLYFGTDGNLDSFVITNDSWALLLKFRNQMLSPITIGTEVKYLQEKFPYGLSYRKNHNNPYFIRFLDQDGTVNPYETLNIKLTHGKVSWLEYAFNNY</sequence>
<proteinExistence type="predicted"/>
<organism evidence="1 2">
    <name type="scientific">Mucilaginibacter ginkgonis</name>
    <dbReference type="NCBI Taxonomy" id="2682091"/>
    <lineage>
        <taxon>Bacteria</taxon>
        <taxon>Pseudomonadati</taxon>
        <taxon>Bacteroidota</taxon>
        <taxon>Sphingobacteriia</taxon>
        <taxon>Sphingobacteriales</taxon>
        <taxon>Sphingobacteriaceae</taxon>
        <taxon>Mucilaginibacter</taxon>
    </lineage>
</organism>
<evidence type="ECO:0000313" key="1">
    <source>
        <dbReference type="EMBL" id="QQL49362.1"/>
    </source>
</evidence>
<evidence type="ECO:0000313" key="2">
    <source>
        <dbReference type="Proteomes" id="UP000429232"/>
    </source>
</evidence>
<reference evidence="1 2" key="1">
    <citation type="submission" date="2020-12" db="EMBL/GenBank/DDBJ databases">
        <title>HMF7856_wgs.fasta genome submission.</title>
        <authorList>
            <person name="Kang H."/>
            <person name="Kim H."/>
            <person name="Joh K."/>
        </authorList>
    </citation>
    <scope>NUCLEOTIDE SEQUENCE [LARGE SCALE GENOMIC DNA]</scope>
    <source>
        <strain evidence="1 2">HMF7856</strain>
    </source>
</reference>
<protein>
    <submittedName>
        <fullName evidence="1">Uncharacterized protein</fullName>
    </submittedName>
</protein>
<dbReference type="Proteomes" id="UP000429232">
    <property type="component" value="Chromosome"/>
</dbReference>
<name>A0A6I4INE4_9SPHI</name>
<gene>
    <name evidence="1" type="ORF">GO620_014475</name>
</gene>
<accession>A0A6I4INE4</accession>